<reference evidence="3 4" key="1">
    <citation type="submission" date="2024-04" db="EMBL/GenBank/DDBJ databases">
        <authorList>
            <consortium name="Genoscope - CEA"/>
            <person name="William W."/>
        </authorList>
    </citation>
    <scope>NUCLEOTIDE SEQUENCE [LARGE SCALE GENOMIC DNA]</scope>
</reference>
<feature type="non-terminal residue" evidence="3">
    <location>
        <position position="1"/>
    </location>
</feature>
<accession>A0AAV2IER1</accession>
<evidence type="ECO:0000313" key="3">
    <source>
        <dbReference type="EMBL" id="CAL1544121.1"/>
    </source>
</evidence>
<dbReference type="GO" id="GO:0007165">
    <property type="term" value="P:signal transduction"/>
    <property type="evidence" value="ECO:0007669"/>
    <property type="project" value="InterPro"/>
</dbReference>
<dbReference type="InterPro" id="IPR057263">
    <property type="entry name" value="COR-B"/>
</dbReference>
<dbReference type="Gene3D" id="3.40.50.10140">
    <property type="entry name" value="Toll/interleukin-1 receptor homology (TIR) domain"/>
    <property type="match status" value="1"/>
</dbReference>
<dbReference type="EMBL" id="CAXITT010000598">
    <property type="protein sequence ID" value="CAL1544121.1"/>
    <property type="molecule type" value="Genomic_DNA"/>
</dbReference>
<proteinExistence type="predicted"/>
<comment type="caution">
    <text evidence="3">The sequence shown here is derived from an EMBL/GenBank/DDBJ whole genome shotgun (WGS) entry which is preliminary data.</text>
</comment>
<evidence type="ECO:0000256" key="1">
    <source>
        <dbReference type="ARBA" id="ARBA00022737"/>
    </source>
</evidence>
<name>A0AAV2IER1_LYMST</name>
<protein>
    <recommendedName>
        <fullName evidence="2">TIR domain-containing protein</fullName>
    </recommendedName>
</protein>
<evidence type="ECO:0000313" key="4">
    <source>
        <dbReference type="Proteomes" id="UP001497497"/>
    </source>
</evidence>
<dbReference type="PANTHER" id="PTHR47508:SF1">
    <property type="entry name" value="NON-SPECIFIC SERINE_THREONINE PROTEIN KINASE"/>
    <property type="match status" value="1"/>
</dbReference>
<dbReference type="Pfam" id="PF25497">
    <property type="entry name" value="COR-B"/>
    <property type="match status" value="1"/>
</dbReference>
<evidence type="ECO:0000259" key="2">
    <source>
        <dbReference type="PROSITE" id="PS50104"/>
    </source>
</evidence>
<dbReference type="AlphaFoldDB" id="A0AAV2IER1"/>
<dbReference type="Proteomes" id="UP001497497">
    <property type="component" value="Unassembled WGS sequence"/>
</dbReference>
<keyword evidence="4" id="KW-1185">Reference proteome</keyword>
<organism evidence="3 4">
    <name type="scientific">Lymnaea stagnalis</name>
    <name type="common">Great pond snail</name>
    <name type="synonym">Helix stagnalis</name>
    <dbReference type="NCBI Taxonomy" id="6523"/>
    <lineage>
        <taxon>Eukaryota</taxon>
        <taxon>Metazoa</taxon>
        <taxon>Spiralia</taxon>
        <taxon>Lophotrochozoa</taxon>
        <taxon>Mollusca</taxon>
        <taxon>Gastropoda</taxon>
        <taxon>Heterobranchia</taxon>
        <taxon>Euthyneura</taxon>
        <taxon>Panpulmonata</taxon>
        <taxon>Hygrophila</taxon>
        <taxon>Lymnaeoidea</taxon>
        <taxon>Lymnaeidae</taxon>
        <taxon>Lymnaea</taxon>
    </lineage>
</organism>
<dbReference type="InterPro" id="IPR000157">
    <property type="entry name" value="TIR_dom"/>
</dbReference>
<dbReference type="Gene3D" id="3.30.310.200">
    <property type="match status" value="1"/>
</dbReference>
<dbReference type="SUPFAM" id="SSF52200">
    <property type="entry name" value="Toll/Interleukin receptor TIR domain"/>
    <property type="match status" value="1"/>
</dbReference>
<feature type="domain" description="TIR" evidence="2">
    <location>
        <begin position="314"/>
        <end position="437"/>
    </location>
</feature>
<keyword evidence="1" id="KW-0677">Repeat</keyword>
<dbReference type="InterPro" id="IPR035897">
    <property type="entry name" value="Toll_tir_struct_dom_sf"/>
</dbReference>
<gene>
    <name evidence="3" type="ORF">GSLYS_00017634001</name>
</gene>
<dbReference type="PANTHER" id="PTHR47508">
    <property type="entry name" value="SAM DOMAIN-CONTAINING PROTEIN-RELATED"/>
    <property type="match status" value="1"/>
</dbReference>
<sequence>KIIYKFEYLPAGLFNRAQVRLHQFSDSSVMWKKGFMLKKNNHRALLLQTSNTEVVVTARGYKPENTIFLVHEVFECLIADSYSGVAYDFSIPCADCVAEFTIDPCMFSAAKIKRAFELKAPFLQCDKNFHIISIPEILASLPPDANADFDEHLGRSVRELQELEETVAVQVFYIYTQRNIPDLSNAEKVVNPIHILEDIRTAGHSVSYCDDPDTANMESLTVSIKSAQVIVVAISDEFVASQKCRDLIIFIKQTLHKNLVLVAIGSTLSWQEKDINLVLADEVFVKLTQIERYGSKIHELIEAIQTRKQKKKILYPECFISYCWANSKTAVDLGSATKEGALGWGDPRKIKELLQSKGISCWLDVEQMGQEGFFEDIAEGLRKAKVMVACVSDEYANSKNCRMEFRFAVTTLKIPTILAVVGTGYNWERSEVRFQTV</sequence>
<dbReference type="Pfam" id="PF13676">
    <property type="entry name" value="TIR_2"/>
    <property type="match status" value="1"/>
</dbReference>
<dbReference type="PROSITE" id="PS50104">
    <property type="entry name" value="TIR"/>
    <property type="match status" value="1"/>
</dbReference>